<sequence>MATLTAQVSVAEILHDTGTPSRPASAHIRKTMQPLRALKAVRRLIADKDDTEQVFEIMNALVGRSTQWGYRRMLASPVGGVAAYQRTELADVFQDHNYLRSLPQGSLGRAYLDFIEAQNFSAYGLVDESRKVVDSEIEAAHPHAWYARRLRDVHDVWHVLTGYGANALGEGCLVAFSLPQTRSKGFGVIAFAVGMQFARARTGYPCARAVWQAWRDGRKAAWLPEQDYAALMAMPLDEARRALRIPEPYLYNRVPAELRNAYAGAKAA</sequence>
<dbReference type="InterPro" id="IPR007715">
    <property type="entry name" value="Coq4"/>
</dbReference>
<name>A0ABN0Y8I0_9CAUL</name>
<accession>A0ABN0Y8I0</accession>
<reference evidence="1 2" key="1">
    <citation type="journal article" date="2019" name="Int. J. Syst. Evol. Microbiol.">
        <title>The Global Catalogue of Microorganisms (GCM) 10K type strain sequencing project: providing services to taxonomists for standard genome sequencing and annotation.</title>
        <authorList>
            <consortium name="The Broad Institute Genomics Platform"/>
            <consortium name="The Broad Institute Genome Sequencing Center for Infectious Disease"/>
            <person name="Wu L."/>
            <person name="Ma J."/>
        </authorList>
    </citation>
    <scope>NUCLEOTIDE SEQUENCE [LARGE SCALE GENOMIC DNA]</scope>
    <source>
        <strain evidence="1 2">JCM 13476</strain>
    </source>
</reference>
<dbReference type="Proteomes" id="UP001500791">
    <property type="component" value="Unassembled WGS sequence"/>
</dbReference>
<keyword evidence="2" id="KW-1185">Reference proteome</keyword>
<protein>
    <submittedName>
        <fullName evidence="1">Coq4 family protein</fullName>
    </submittedName>
</protein>
<dbReference type="PANTHER" id="PTHR12922">
    <property type="entry name" value="UBIQUINONE BIOSYNTHESIS PROTEIN"/>
    <property type="match status" value="1"/>
</dbReference>
<dbReference type="EMBL" id="BAAAEJ010000005">
    <property type="protein sequence ID" value="GAA0387044.1"/>
    <property type="molecule type" value="Genomic_DNA"/>
</dbReference>
<proteinExistence type="predicted"/>
<comment type="caution">
    <text evidence="1">The sequence shown here is derived from an EMBL/GenBank/DDBJ whole genome shotgun (WGS) entry which is preliminary data.</text>
</comment>
<dbReference type="RefSeq" id="WP_341771151.1">
    <property type="nucleotide sequence ID" value="NZ_BAAAEJ010000005.1"/>
</dbReference>
<evidence type="ECO:0000313" key="2">
    <source>
        <dbReference type="Proteomes" id="UP001500791"/>
    </source>
</evidence>
<organism evidence="1 2">
    <name type="scientific">Brevundimonas terrae</name>
    <dbReference type="NCBI Taxonomy" id="363631"/>
    <lineage>
        <taxon>Bacteria</taxon>
        <taxon>Pseudomonadati</taxon>
        <taxon>Pseudomonadota</taxon>
        <taxon>Alphaproteobacteria</taxon>
        <taxon>Caulobacterales</taxon>
        <taxon>Caulobacteraceae</taxon>
        <taxon>Brevundimonas</taxon>
    </lineage>
</organism>
<dbReference type="PANTHER" id="PTHR12922:SF7">
    <property type="entry name" value="UBIQUINONE BIOSYNTHESIS PROTEIN COQ4 HOMOLOG, MITOCHONDRIAL"/>
    <property type="match status" value="1"/>
</dbReference>
<evidence type="ECO:0000313" key="1">
    <source>
        <dbReference type="EMBL" id="GAA0387044.1"/>
    </source>
</evidence>
<gene>
    <name evidence="1" type="ORF">GCM10009093_12290</name>
</gene>
<dbReference type="Pfam" id="PF05019">
    <property type="entry name" value="Coq4"/>
    <property type="match status" value="1"/>
</dbReference>